<name>A0AAP0QAY7_9ROSI</name>
<keyword evidence="1" id="KW-0812">Transmembrane</keyword>
<dbReference type="AlphaFoldDB" id="A0AAP0QAY7"/>
<evidence type="ECO:0000313" key="3">
    <source>
        <dbReference type="Proteomes" id="UP001428341"/>
    </source>
</evidence>
<feature type="transmembrane region" description="Helical" evidence="1">
    <location>
        <begin position="29"/>
        <end position="48"/>
    </location>
</feature>
<evidence type="ECO:0000256" key="1">
    <source>
        <dbReference type="SAM" id="Phobius"/>
    </source>
</evidence>
<feature type="transmembrane region" description="Helical" evidence="1">
    <location>
        <begin position="150"/>
        <end position="170"/>
    </location>
</feature>
<feature type="transmembrane region" description="Helical" evidence="1">
    <location>
        <begin position="6"/>
        <end position="22"/>
    </location>
</feature>
<comment type="caution">
    <text evidence="2">The sequence shown here is derived from an EMBL/GenBank/DDBJ whole genome shotgun (WGS) entry which is preliminary data.</text>
</comment>
<reference evidence="2 3" key="1">
    <citation type="submission" date="2024-05" db="EMBL/GenBank/DDBJ databases">
        <title>Haplotype-resolved chromosome-level genome assembly of Huyou (Citrus changshanensis).</title>
        <authorList>
            <person name="Miao C."/>
            <person name="Chen W."/>
            <person name="Wu Y."/>
            <person name="Wang L."/>
            <person name="Zhao S."/>
            <person name="Grierson D."/>
            <person name="Xu C."/>
            <person name="Chen K."/>
        </authorList>
    </citation>
    <scope>NUCLEOTIDE SEQUENCE [LARGE SCALE GENOMIC DNA]</scope>
    <source>
        <strain evidence="2">01-14</strain>
        <tissue evidence="2">Leaf</tissue>
    </source>
</reference>
<sequence>MWNYSSYLFIIVSSVMLSIFILQQNKYVITFLLLVWIIETPASFPLMAGMKKNIEYFSAIPFIKYGIKWVLLAVLQELTPPGKWLFLKLFSAIYITAVICKLKSCEGGAAINARRLIKFLVLHSGWLAYKCFTKGGLISGGLKIGGQDDIIASVIFLLPVLVGIVAVKGWDQVAIEVRFWFRFRTEFDSAVAKKDCGGSAASQRQ</sequence>
<proteinExistence type="predicted"/>
<dbReference type="Proteomes" id="UP001428341">
    <property type="component" value="Unassembled WGS sequence"/>
</dbReference>
<accession>A0AAP0QAY7</accession>
<gene>
    <name evidence="2" type="ORF">WN944_024148</name>
</gene>
<dbReference type="EMBL" id="JBCGBO010000024">
    <property type="protein sequence ID" value="KAK9181011.1"/>
    <property type="molecule type" value="Genomic_DNA"/>
</dbReference>
<protein>
    <submittedName>
        <fullName evidence="2">Uncharacterized protein</fullName>
    </submittedName>
</protein>
<organism evidence="2 3">
    <name type="scientific">Citrus x changshan-huyou</name>
    <dbReference type="NCBI Taxonomy" id="2935761"/>
    <lineage>
        <taxon>Eukaryota</taxon>
        <taxon>Viridiplantae</taxon>
        <taxon>Streptophyta</taxon>
        <taxon>Embryophyta</taxon>
        <taxon>Tracheophyta</taxon>
        <taxon>Spermatophyta</taxon>
        <taxon>Magnoliopsida</taxon>
        <taxon>eudicotyledons</taxon>
        <taxon>Gunneridae</taxon>
        <taxon>Pentapetalae</taxon>
        <taxon>rosids</taxon>
        <taxon>malvids</taxon>
        <taxon>Sapindales</taxon>
        <taxon>Rutaceae</taxon>
        <taxon>Aurantioideae</taxon>
        <taxon>Citrus</taxon>
    </lineage>
</organism>
<keyword evidence="1" id="KW-0472">Membrane</keyword>
<evidence type="ECO:0000313" key="2">
    <source>
        <dbReference type="EMBL" id="KAK9181011.1"/>
    </source>
</evidence>
<keyword evidence="1" id="KW-1133">Transmembrane helix</keyword>
<keyword evidence="3" id="KW-1185">Reference proteome</keyword>